<evidence type="ECO:0000313" key="1">
    <source>
        <dbReference type="EMBL" id="KAJ4723416.1"/>
    </source>
</evidence>
<keyword evidence="2" id="KW-1185">Reference proteome</keyword>
<gene>
    <name evidence="1" type="ORF">OWV82_006794</name>
</gene>
<evidence type="ECO:0000313" key="2">
    <source>
        <dbReference type="Proteomes" id="UP001164539"/>
    </source>
</evidence>
<name>A0ACC1YIW6_MELAZ</name>
<protein>
    <submittedName>
        <fullName evidence="1">O-methyltransferase</fullName>
    </submittedName>
</protein>
<dbReference type="Proteomes" id="UP001164539">
    <property type="component" value="Chromosome 3"/>
</dbReference>
<dbReference type="EMBL" id="CM051396">
    <property type="protein sequence ID" value="KAJ4723416.1"/>
    <property type="molecule type" value="Genomic_DNA"/>
</dbReference>
<accession>A0ACC1YIW6</accession>
<proteinExistence type="predicted"/>
<sequence length="354" mass="39740">MNLIYGEHDNELLQAHAHVWNHILNFINSMSLKCAIQLGIPDIINKHGKPMTLNELVTALPIHPTKSQCIYRLMRILLHSGFFSLKIIGQEEAYVLTRASQLLVEDNPLSVKPFLLAVLDPILTTPWHHLSTWFQNDDPTPFATAHGMTCWDYAGHEPKLNHLFNEAMASDARLAASVVIRKCKDVFEGLNTLVDVGGGTGTMAKAVAKEFPQLECTVYDLTHVVADLKGDSNLKYVGGDMFEAIPPADALLLKSILHDWNDEECVKILKKCKDAITSNGKVGKMIIIDMIRDNKKGDDEPIETQLFFDMLMMVLVTGKERDEKEWAKLFQEAGFSDYKITPILGLRSLIQVYP</sequence>
<organism evidence="1 2">
    <name type="scientific">Melia azedarach</name>
    <name type="common">Chinaberry tree</name>
    <dbReference type="NCBI Taxonomy" id="155640"/>
    <lineage>
        <taxon>Eukaryota</taxon>
        <taxon>Viridiplantae</taxon>
        <taxon>Streptophyta</taxon>
        <taxon>Embryophyta</taxon>
        <taxon>Tracheophyta</taxon>
        <taxon>Spermatophyta</taxon>
        <taxon>Magnoliopsida</taxon>
        <taxon>eudicotyledons</taxon>
        <taxon>Gunneridae</taxon>
        <taxon>Pentapetalae</taxon>
        <taxon>rosids</taxon>
        <taxon>malvids</taxon>
        <taxon>Sapindales</taxon>
        <taxon>Meliaceae</taxon>
        <taxon>Melia</taxon>
    </lineage>
</organism>
<reference evidence="1 2" key="1">
    <citation type="journal article" date="2023" name="Science">
        <title>Complex scaffold remodeling in plant triterpene biosynthesis.</title>
        <authorList>
            <person name="De La Pena R."/>
            <person name="Hodgson H."/>
            <person name="Liu J.C."/>
            <person name="Stephenson M.J."/>
            <person name="Martin A.C."/>
            <person name="Owen C."/>
            <person name="Harkess A."/>
            <person name="Leebens-Mack J."/>
            <person name="Jimenez L.E."/>
            <person name="Osbourn A."/>
            <person name="Sattely E.S."/>
        </authorList>
    </citation>
    <scope>NUCLEOTIDE SEQUENCE [LARGE SCALE GENOMIC DNA]</scope>
    <source>
        <strain evidence="2">cv. JPN11</strain>
        <tissue evidence="1">Leaf</tissue>
    </source>
</reference>
<comment type="caution">
    <text evidence="1">The sequence shown here is derived from an EMBL/GenBank/DDBJ whole genome shotgun (WGS) entry which is preliminary data.</text>
</comment>